<dbReference type="Proteomes" id="UP001501508">
    <property type="component" value="Unassembled WGS sequence"/>
</dbReference>
<keyword evidence="2" id="KW-1185">Reference proteome</keyword>
<comment type="caution">
    <text evidence="1">The sequence shown here is derived from an EMBL/GenBank/DDBJ whole genome shotgun (WGS) entry which is preliminary data.</text>
</comment>
<accession>A0ABP8M717</accession>
<name>A0ABP8M717_9BACT</name>
<dbReference type="RefSeq" id="WP_345031363.1">
    <property type="nucleotide sequence ID" value="NZ_BAABEY010000031.1"/>
</dbReference>
<organism evidence="1 2">
    <name type="scientific">Ravibacter arvi</name>
    <dbReference type="NCBI Taxonomy" id="2051041"/>
    <lineage>
        <taxon>Bacteria</taxon>
        <taxon>Pseudomonadati</taxon>
        <taxon>Bacteroidota</taxon>
        <taxon>Cytophagia</taxon>
        <taxon>Cytophagales</taxon>
        <taxon>Spirosomataceae</taxon>
        <taxon>Ravibacter</taxon>
    </lineage>
</organism>
<gene>
    <name evidence="1" type="ORF">GCM10023091_33830</name>
</gene>
<reference evidence="2" key="1">
    <citation type="journal article" date="2019" name="Int. J. Syst. Evol. Microbiol.">
        <title>The Global Catalogue of Microorganisms (GCM) 10K type strain sequencing project: providing services to taxonomists for standard genome sequencing and annotation.</title>
        <authorList>
            <consortium name="The Broad Institute Genomics Platform"/>
            <consortium name="The Broad Institute Genome Sequencing Center for Infectious Disease"/>
            <person name="Wu L."/>
            <person name="Ma J."/>
        </authorList>
    </citation>
    <scope>NUCLEOTIDE SEQUENCE [LARGE SCALE GENOMIC DNA]</scope>
    <source>
        <strain evidence="2">JCM 31920</strain>
    </source>
</reference>
<evidence type="ECO:0000313" key="1">
    <source>
        <dbReference type="EMBL" id="GAA4444132.1"/>
    </source>
</evidence>
<evidence type="ECO:0000313" key="2">
    <source>
        <dbReference type="Proteomes" id="UP001501508"/>
    </source>
</evidence>
<protein>
    <submittedName>
        <fullName evidence="1">Uncharacterized protein</fullName>
    </submittedName>
</protein>
<sequence length="88" mass="10249">MENIFSDYKKIVALKEDVDSDLSKRHSIVNDVKKIISNNAEIENLVQEEFSHEFATFMDQFPFGSPQHIGDDLNRLVVTIRSKFNFEK</sequence>
<proteinExistence type="predicted"/>
<dbReference type="EMBL" id="BAABEY010000031">
    <property type="protein sequence ID" value="GAA4444132.1"/>
    <property type="molecule type" value="Genomic_DNA"/>
</dbReference>